<feature type="compositionally biased region" description="Acidic residues" evidence="1">
    <location>
        <begin position="40"/>
        <end position="50"/>
    </location>
</feature>
<protein>
    <submittedName>
        <fullName evidence="2">Uncharacterized protein</fullName>
    </submittedName>
</protein>
<dbReference type="Proteomes" id="UP000315995">
    <property type="component" value="Chromosome"/>
</dbReference>
<feature type="compositionally biased region" description="Pro residues" evidence="1">
    <location>
        <begin position="57"/>
        <end position="67"/>
    </location>
</feature>
<keyword evidence="3" id="KW-1185">Reference proteome</keyword>
<evidence type="ECO:0000256" key="1">
    <source>
        <dbReference type="SAM" id="MobiDB-lite"/>
    </source>
</evidence>
<reference evidence="2 3" key="1">
    <citation type="submission" date="2019-06" db="EMBL/GenBank/DDBJ databases">
        <title>Persicimonas caeni gen. nov., sp. nov., a predatory bacterium isolated from solar saltern.</title>
        <authorList>
            <person name="Wang S."/>
        </authorList>
    </citation>
    <scope>NUCLEOTIDE SEQUENCE [LARGE SCALE GENOMIC DNA]</scope>
    <source>
        <strain evidence="2 3">YN101</strain>
    </source>
</reference>
<evidence type="ECO:0000313" key="2">
    <source>
        <dbReference type="EMBL" id="QDG50685.1"/>
    </source>
</evidence>
<proteinExistence type="predicted"/>
<name>A0A4Y6PSC7_PERCE</name>
<accession>A0A4Y6PSC7</accession>
<dbReference type="EMBL" id="CP041186">
    <property type="protein sequence ID" value="QDG50685.1"/>
    <property type="molecule type" value="Genomic_DNA"/>
</dbReference>
<gene>
    <name evidence="2" type="ORF">FIV42_08065</name>
</gene>
<organism evidence="2 3">
    <name type="scientific">Persicimonas caeni</name>
    <dbReference type="NCBI Taxonomy" id="2292766"/>
    <lineage>
        <taxon>Bacteria</taxon>
        <taxon>Deltaproteobacteria</taxon>
        <taxon>Bradymonadales</taxon>
        <taxon>Bradymonadaceae</taxon>
        <taxon>Persicimonas</taxon>
    </lineage>
</organism>
<feature type="region of interest" description="Disordered" evidence="1">
    <location>
        <begin position="39"/>
        <end position="68"/>
    </location>
</feature>
<dbReference type="AlphaFoldDB" id="A0A4Y6PSC7"/>
<evidence type="ECO:0000313" key="3">
    <source>
        <dbReference type="Proteomes" id="UP000315995"/>
    </source>
</evidence>
<sequence length="860" mass="95308">MTRKWLRPRKTDSLRHVSRAASFLLLLVISLTLGACGVSDEPDQAPDEESVLSPENIPTPEPGPRQFPAPQGRFFDHDQIVAVNPDPSMRKDMRLTDNFYWLADEHAEAIVEYSLERLVFPLEGHRELLGYKPGHIIANKFAMVRHYINEIRVEGDRIIFETRPAKIGEFVKHGNFFLHIKPGAEVPLGLDALDPYLYDTPQALMQDVREHMNSRLIREQIAGLNPEQLRMATRSLNNIETRQQPLQCSYPDAGGSEVYNCDTYIRDNPEEFRAQNGNHNDCVAAGNWKYEASCKADIEDNADEYIPDNDAQEPHQKCIQAGNTKTNSNGDPICVCTGLSVADCIEQQCDKLCECTNLPDGNTLDHCIHHVCKDECNLSTETVGQDQGDAASGSFGGSLSFCLNTDTNPNDSERCPGDIAIKQEKGYQLGPNVLNLTIKPIFMATVGVKASFDFDIDCCVDIEAVAKIGLYGGVGYGVNVALNIANSAVNASDTMIRYWSDEFGSPIATIQVWILQLQLDPYIRLGFNAEAGLGGQIAYEYYDEHWFYGCVWFGTDNGAEFKVGGEESGSTITYCDLPNYSRDAQFNGFIEDGFNAEVGVGASVALGIELNLYGRHRTGVWFEPVRVLADLNASFRAPRCTWDYFIRFGALFGLGVDLGIISFNHEWTWTWDFLPIIAGEGLFTGGIWEDIFGCGLYDTAEPYGGDAIECATGPEGDAQCTTDLGTEARCFVRECVEHDNVRVSMGWFTPGADLDLYVRDPANNQYSQSTSYPGNFTRHDCAGTCGEESPSSRYIENAVFPQSLEGEYEIWVSLNPNSTTDQPVPYTIEVESADTRQVFSGTLYPQQNDATPAVFTLAVD</sequence>